<dbReference type="OrthoDB" id="4947720at2"/>
<evidence type="ECO:0008006" key="3">
    <source>
        <dbReference type="Google" id="ProtNLM"/>
    </source>
</evidence>
<organism evidence="1 2">
    <name type="scientific">Arthrobacter woluwensis</name>
    <dbReference type="NCBI Taxonomy" id="156980"/>
    <lineage>
        <taxon>Bacteria</taxon>
        <taxon>Bacillati</taxon>
        <taxon>Actinomycetota</taxon>
        <taxon>Actinomycetes</taxon>
        <taxon>Micrococcales</taxon>
        <taxon>Micrococcaceae</taxon>
        <taxon>Arthrobacter</taxon>
    </lineage>
</organism>
<keyword evidence="2" id="KW-1185">Reference proteome</keyword>
<evidence type="ECO:0000313" key="2">
    <source>
        <dbReference type="Proteomes" id="UP000182652"/>
    </source>
</evidence>
<proteinExistence type="predicted"/>
<accession>A0A1H4KSI6</accession>
<dbReference type="STRING" id="156980.SAMN04489745_0777"/>
<dbReference type="AlphaFoldDB" id="A0A1H4KSI6"/>
<name>A0A1H4KSI6_9MICC</name>
<dbReference type="EMBL" id="FNSN01000003">
    <property type="protein sequence ID" value="SEB61353.1"/>
    <property type="molecule type" value="Genomic_DNA"/>
</dbReference>
<gene>
    <name evidence="1" type="ORF">SAMN04489745_0777</name>
</gene>
<sequence>MSTLPCGRTRDDVLQNLDGPPDAHEIQCPWCHAERARQKDLDSGLATLLRTEEENQGNDDGAIAAVMRAVRENLRPLRSTRAIAAGGGEPVKVTSLDLADAVRNVFGGIGRIQVNYVDVRPEDSDSPHVRWRAECAVSVAPDSDLTEVESTVVSKVSEGVRAVVVAEHLVVDVTLEDVHGETLRHAVRDS</sequence>
<dbReference type="Proteomes" id="UP000182652">
    <property type="component" value="Unassembled WGS sequence"/>
</dbReference>
<dbReference type="RefSeq" id="WP_066216232.1">
    <property type="nucleotide sequence ID" value="NZ_FNSN01000003.1"/>
</dbReference>
<reference evidence="1 2" key="1">
    <citation type="submission" date="2016-10" db="EMBL/GenBank/DDBJ databases">
        <authorList>
            <person name="de Groot N.N."/>
        </authorList>
    </citation>
    <scope>NUCLEOTIDE SEQUENCE [LARGE SCALE GENOMIC DNA]</scope>
    <source>
        <strain evidence="1 2">DSM 10495</strain>
    </source>
</reference>
<evidence type="ECO:0000313" key="1">
    <source>
        <dbReference type="EMBL" id="SEB61353.1"/>
    </source>
</evidence>
<protein>
    <recommendedName>
        <fullName evidence="3">Asp23/Gls24 family envelope stress response protein</fullName>
    </recommendedName>
</protein>